<evidence type="ECO:0000256" key="3">
    <source>
        <dbReference type="ARBA" id="ARBA00022898"/>
    </source>
</evidence>
<dbReference type="EC" id="4.4.1.11" evidence="5"/>
<dbReference type="Pfam" id="PF01053">
    <property type="entry name" value="Cys_Met_Meta_PP"/>
    <property type="match status" value="1"/>
</dbReference>
<evidence type="ECO:0000256" key="4">
    <source>
        <dbReference type="RuleBase" id="RU362118"/>
    </source>
</evidence>
<name>A0ABS5A8Q5_9PSEU</name>
<dbReference type="GO" id="GO:0018826">
    <property type="term" value="F:methionine gamma-lyase activity"/>
    <property type="evidence" value="ECO:0007669"/>
    <property type="project" value="UniProtKB-EC"/>
</dbReference>
<comment type="cofactor">
    <cofactor evidence="1 4">
        <name>pyridoxal 5'-phosphate</name>
        <dbReference type="ChEBI" id="CHEBI:597326"/>
    </cofactor>
</comment>
<proteinExistence type="inferred from homology"/>
<dbReference type="Proteomes" id="UP001519363">
    <property type="component" value="Unassembled WGS sequence"/>
</dbReference>
<dbReference type="InterPro" id="IPR015422">
    <property type="entry name" value="PyrdxlP-dep_Trfase_small"/>
</dbReference>
<accession>A0ABS5A8Q5</accession>
<dbReference type="EMBL" id="JAGIOO010000001">
    <property type="protein sequence ID" value="MBP2472955.1"/>
    <property type="molecule type" value="Genomic_DNA"/>
</dbReference>
<dbReference type="PANTHER" id="PTHR11808:SF85">
    <property type="entry name" value="CYSTATHIONINE GAMMA-LYASE-RELATED"/>
    <property type="match status" value="1"/>
</dbReference>
<evidence type="ECO:0000256" key="1">
    <source>
        <dbReference type="ARBA" id="ARBA00001933"/>
    </source>
</evidence>
<dbReference type="PANTHER" id="PTHR11808">
    <property type="entry name" value="TRANS-SULFURATION ENZYME FAMILY MEMBER"/>
    <property type="match status" value="1"/>
</dbReference>
<comment type="caution">
    <text evidence="5">The sequence shown here is derived from an EMBL/GenBank/DDBJ whole genome shotgun (WGS) entry which is preliminary data.</text>
</comment>
<dbReference type="CDD" id="cd00614">
    <property type="entry name" value="CGS_like"/>
    <property type="match status" value="1"/>
</dbReference>
<protein>
    <submittedName>
        <fullName evidence="5">Methionine-gamma-lyase</fullName>
        <ecNumber evidence="5">4.4.1.11</ecNumber>
    </submittedName>
</protein>
<reference evidence="5 6" key="1">
    <citation type="submission" date="2021-03" db="EMBL/GenBank/DDBJ databases">
        <title>Sequencing the genomes of 1000 actinobacteria strains.</title>
        <authorList>
            <person name="Klenk H.-P."/>
        </authorList>
    </citation>
    <scope>NUCLEOTIDE SEQUENCE [LARGE SCALE GENOMIC DNA]</scope>
    <source>
        <strain evidence="5 6">DSM 44580</strain>
    </source>
</reference>
<dbReference type="InterPro" id="IPR015424">
    <property type="entry name" value="PyrdxlP-dep_Trfase"/>
</dbReference>
<organism evidence="5 6">
    <name type="scientific">Crossiella equi</name>
    <dbReference type="NCBI Taxonomy" id="130796"/>
    <lineage>
        <taxon>Bacteria</taxon>
        <taxon>Bacillati</taxon>
        <taxon>Actinomycetota</taxon>
        <taxon>Actinomycetes</taxon>
        <taxon>Pseudonocardiales</taxon>
        <taxon>Pseudonocardiaceae</taxon>
        <taxon>Crossiella</taxon>
    </lineage>
</organism>
<dbReference type="InterPro" id="IPR015421">
    <property type="entry name" value="PyrdxlP-dep_Trfase_major"/>
</dbReference>
<keyword evidence="3 4" id="KW-0663">Pyridoxal phosphate</keyword>
<comment type="similarity">
    <text evidence="2 4">Belongs to the trans-sulfuration enzymes family.</text>
</comment>
<dbReference type="Gene3D" id="3.90.1150.10">
    <property type="entry name" value="Aspartate Aminotransferase, domain 1"/>
    <property type="match status" value="1"/>
</dbReference>
<dbReference type="Gene3D" id="3.40.640.10">
    <property type="entry name" value="Type I PLP-dependent aspartate aminotransferase-like (Major domain)"/>
    <property type="match status" value="1"/>
</dbReference>
<dbReference type="RefSeq" id="WP_086789545.1">
    <property type="nucleotide sequence ID" value="NZ_JAGIOO010000001.1"/>
</dbReference>
<dbReference type="PIRSF" id="PIRSF001434">
    <property type="entry name" value="CGS"/>
    <property type="match status" value="1"/>
</dbReference>
<sequence length="388" mass="40663">MTSLETRAVHVSAPPVPNSRPLSVPLYQASTFAFDDPDTLAAAMAAPDQGFAYSRYANPTTRALEDAVAGLEGGVAAVATASGMGAISTALLSVLGAGDHVLVQRCLYGGTVALLSDLSRRFGVEVTYLPGEDPAEVLAALRPNTRALYLETISNPLTRVVDLPGFLAAATGAGIVSIVDNTFATPLLCRPHAFGADVVLHSATKYLGGHSDVTGGILSFREEALHRSVWQHGMELGATPDPFAAWLTIRGLHTLPLRVRRHCANAAHLAPRLAAHPAVTRVHWPGLPDHRDHHATGHLSGHGGMLSFDLAGGREAGHRFAKSLGLIHLAGSLGGVETTVMHPASTSHRQLSDEELAAADIAPGTVRVSVGIEDPDDLWQDLAQALDA</sequence>
<evidence type="ECO:0000256" key="2">
    <source>
        <dbReference type="ARBA" id="ARBA00009077"/>
    </source>
</evidence>
<keyword evidence="5" id="KW-0456">Lyase</keyword>
<evidence type="ECO:0000313" key="6">
    <source>
        <dbReference type="Proteomes" id="UP001519363"/>
    </source>
</evidence>
<dbReference type="InterPro" id="IPR000277">
    <property type="entry name" value="Cys/Met-Metab_PyrdxlP-dep_enz"/>
</dbReference>
<dbReference type="PROSITE" id="PS00868">
    <property type="entry name" value="CYS_MET_METAB_PP"/>
    <property type="match status" value="1"/>
</dbReference>
<dbReference type="InterPro" id="IPR054542">
    <property type="entry name" value="Cys_met_metab_PP"/>
</dbReference>
<gene>
    <name evidence="5" type="ORF">JOF53_001827</name>
</gene>
<dbReference type="SUPFAM" id="SSF53383">
    <property type="entry name" value="PLP-dependent transferases"/>
    <property type="match status" value="1"/>
</dbReference>
<evidence type="ECO:0000313" key="5">
    <source>
        <dbReference type="EMBL" id="MBP2472955.1"/>
    </source>
</evidence>
<keyword evidence="6" id="KW-1185">Reference proteome</keyword>